<dbReference type="GO" id="GO:0016301">
    <property type="term" value="F:kinase activity"/>
    <property type="evidence" value="ECO:0007669"/>
    <property type="project" value="UniProtKB-KW"/>
</dbReference>
<gene>
    <name evidence="1" type="ORF">NCTC13307_02546</name>
</gene>
<dbReference type="AlphaFoldDB" id="A0A381IBD8"/>
<evidence type="ECO:0000313" key="1">
    <source>
        <dbReference type="EMBL" id="SUY24946.1"/>
    </source>
</evidence>
<protein>
    <submittedName>
        <fullName evidence="1">Two-component sensor histidine kinase</fullName>
    </submittedName>
</protein>
<reference evidence="1" key="1">
    <citation type="submission" date="2018-06" db="EMBL/GenBank/DDBJ databases">
        <authorList>
            <consortium name="Pathogen Informatics"/>
            <person name="Doyle S."/>
        </authorList>
    </citation>
    <scope>NUCLEOTIDE SEQUENCE</scope>
    <source>
        <strain evidence="1">NCTC13307</strain>
    </source>
</reference>
<proteinExistence type="predicted"/>
<keyword evidence="1" id="KW-0418">Kinase</keyword>
<organism evidence="1">
    <name type="scientific">Clostridioides difficile</name>
    <name type="common">Peptoclostridium difficile</name>
    <dbReference type="NCBI Taxonomy" id="1496"/>
    <lineage>
        <taxon>Bacteria</taxon>
        <taxon>Bacillati</taxon>
        <taxon>Bacillota</taxon>
        <taxon>Clostridia</taxon>
        <taxon>Peptostreptococcales</taxon>
        <taxon>Peptostreptococcaceae</taxon>
        <taxon>Clostridioides</taxon>
    </lineage>
</organism>
<keyword evidence="1" id="KW-0808">Transferase</keyword>
<name>A0A381IBD8_CLODI</name>
<sequence>MLKKRILKLQFDCDPNLYIIHDKKWTSEAIFNILDNAVNTQILMVRYM</sequence>
<accession>A0A381IBD8</accession>
<dbReference type="EMBL" id="UFWD01000001">
    <property type="protein sequence ID" value="SUY24946.1"/>
    <property type="molecule type" value="Genomic_DNA"/>
</dbReference>